<dbReference type="GO" id="GO:0006629">
    <property type="term" value="P:lipid metabolic process"/>
    <property type="evidence" value="ECO:0007669"/>
    <property type="project" value="InterPro"/>
</dbReference>
<dbReference type="OrthoDB" id="5866690at2759"/>
<comment type="caution">
    <text evidence="3">The sequence shown here is derived from an EMBL/GenBank/DDBJ whole genome shotgun (WGS) entry which is preliminary data.</text>
</comment>
<reference evidence="3" key="1">
    <citation type="submission" date="2022-11" db="EMBL/GenBank/DDBJ databases">
        <authorList>
            <person name="Kikuchi T."/>
        </authorList>
    </citation>
    <scope>NUCLEOTIDE SEQUENCE</scope>
    <source>
        <strain evidence="3">PS1010</strain>
    </source>
</reference>
<evidence type="ECO:0000259" key="2">
    <source>
        <dbReference type="Pfam" id="PF01764"/>
    </source>
</evidence>
<dbReference type="EMBL" id="CANHGI010000005">
    <property type="protein sequence ID" value="CAI5453427.1"/>
    <property type="molecule type" value="Genomic_DNA"/>
</dbReference>
<feature type="domain" description="Fungal lipase-type" evidence="2">
    <location>
        <begin position="94"/>
        <end position="231"/>
    </location>
</feature>
<dbReference type="PANTHER" id="PTHR45908:SF8">
    <property type="entry name" value="FUNGAL LIPASE-LIKE DOMAIN-CONTAINING PROTEIN"/>
    <property type="match status" value="1"/>
</dbReference>
<evidence type="ECO:0000313" key="3">
    <source>
        <dbReference type="EMBL" id="CAI5453427.1"/>
    </source>
</evidence>
<dbReference type="InterPro" id="IPR029058">
    <property type="entry name" value="AB_hydrolase_fold"/>
</dbReference>
<dbReference type="Gene3D" id="3.40.50.1820">
    <property type="entry name" value="alpha/beta hydrolase"/>
    <property type="match status" value="1"/>
</dbReference>
<keyword evidence="4" id="KW-1185">Reference proteome</keyword>
<feature type="signal peptide" evidence="1">
    <location>
        <begin position="1"/>
        <end position="18"/>
    </location>
</feature>
<sequence>MLKFLALLVLSFALYSNAAVLPASKFATYTDSFARNQMLALASAAYASDPQKCLTNKFTNAQLKRQIYVKNCALLSNDVCSGYTAVLHDDKAIVISFRGTQGFLQLISEANKSVFESQMAWVSGGKVSKYFGDAFTKVWNSGMKDDFNALVAQNPGYTIWVSGHSLGGSLASLAASFIVGTKLVDSQNVKLVTFGEPRTGNKPYALAHDLQLPFTYRITHNRDVVPHIPNEGFMDYYHNKFEVFYKESMKAGASYTVCDGDEDNKCSNGLWITTSVEDHLHYFEHDISDWGEKGCN</sequence>
<protein>
    <recommendedName>
        <fullName evidence="2">Fungal lipase-type domain-containing protein</fullName>
    </recommendedName>
</protein>
<dbReference type="CDD" id="cd00519">
    <property type="entry name" value="Lipase_3"/>
    <property type="match status" value="1"/>
</dbReference>
<gene>
    <name evidence="3" type="ORF">CAMP_LOCUS16064</name>
</gene>
<dbReference type="AlphaFoldDB" id="A0A9P1J0B7"/>
<keyword evidence="1" id="KW-0732">Signal</keyword>
<organism evidence="3 4">
    <name type="scientific">Caenorhabditis angaria</name>
    <dbReference type="NCBI Taxonomy" id="860376"/>
    <lineage>
        <taxon>Eukaryota</taxon>
        <taxon>Metazoa</taxon>
        <taxon>Ecdysozoa</taxon>
        <taxon>Nematoda</taxon>
        <taxon>Chromadorea</taxon>
        <taxon>Rhabditida</taxon>
        <taxon>Rhabditina</taxon>
        <taxon>Rhabditomorpha</taxon>
        <taxon>Rhabditoidea</taxon>
        <taxon>Rhabditidae</taxon>
        <taxon>Peloderinae</taxon>
        <taxon>Caenorhabditis</taxon>
    </lineage>
</organism>
<dbReference type="InterPro" id="IPR002921">
    <property type="entry name" value="Fungal_lipase-type"/>
</dbReference>
<dbReference type="Proteomes" id="UP001152747">
    <property type="component" value="Unassembled WGS sequence"/>
</dbReference>
<dbReference type="SUPFAM" id="SSF53474">
    <property type="entry name" value="alpha/beta-Hydrolases"/>
    <property type="match status" value="1"/>
</dbReference>
<feature type="chain" id="PRO_5040206492" description="Fungal lipase-type domain-containing protein" evidence="1">
    <location>
        <begin position="19"/>
        <end position="296"/>
    </location>
</feature>
<name>A0A9P1J0B7_9PELO</name>
<dbReference type="PANTHER" id="PTHR45908">
    <property type="entry name" value="PROTEIN CBG11750-RELATED"/>
    <property type="match status" value="1"/>
</dbReference>
<dbReference type="Pfam" id="PF01764">
    <property type="entry name" value="Lipase_3"/>
    <property type="match status" value="1"/>
</dbReference>
<proteinExistence type="predicted"/>
<accession>A0A9P1J0B7</accession>
<evidence type="ECO:0000256" key="1">
    <source>
        <dbReference type="SAM" id="SignalP"/>
    </source>
</evidence>
<evidence type="ECO:0000313" key="4">
    <source>
        <dbReference type="Proteomes" id="UP001152747"/>
    </source>
</evidence>